<dbReference type="InterPro" id="IPR036291">
    <property type="entry name" value="NAD(P)-bd_dom_sf"/>
</dbReference>
<proteinExistence type="predicted"/>
<dbReference type="InterPro" id="IPR004104">
    <property type="entry name" value="Gfo/Idh/MocA-like_OxRdtase_C"/>
</dbReference>
<feature type="region of interest" description="Disordered" evidence="2">
    <location>
        <begin position="1"/>
        <end position="22"/>
    </location>
</feature>
<dbReference type="InterPro" id="IPR000683">
    <property type="entry name" value="Gfo/Idh/MocA-like_OxRdtase_N"/>
</dbReference>
<evidence type="ECO:0008006" key="7">
    <source>
        <dbReference type="Google" id="ProtNLM"/>
    </source>
</evidence>
<evidence type="ECO:0000256" key="2">
    <source>
        <dbReference type="SAM" id="MobiDB-lite"/>
    </source>
</evidence>
<dbReference type="SUPFAM" id="SSF51735">
    <property type="entry name" value="NAD(P)-binding Rossmann-fold domains"/>
    <property type="match status" value="1"/>
</dbReference>
<comment type="caution">
    <text evidence="5">The sequence shown here is derived from an EMBL/GenBank/DDBJ whole genome shotgun (WGS) entry which is preliminary data.</text>
</comment>
<evidence type="ECO:0000313" key="6">
    <source>
        <dbReference type="Proteomes" id="UP001642520"/>
    </source>
</evidence>
<feature type="domain" description="Gfo/Idh/MocA-like oxidoreductase N-terminal" evidence="3">
    <location>
        <begin position="46"/>
        <end position="166"/>
    </location>
</feature>
<dbReference type="PANTHER" id="PTHR42840:SF3">
    <property type="entry name" value="BINDING ROSSMANN FOLD OXIDOREDUCTASE, PUTATIVE (AFU_ORTHOLOGUE AFUA_2G10240)-RELATED"/>
    <property type="match status" value="1"/>
</dbReference>
<accession>A0ABP1NR09</accession>
<keyword evidence="1" id="KW-0560">Oxidoreductase</keyword>
<dbReference type="Gene3D" id="3.30.360.10">
    <property type="entry name" value="Dihydrodipicolinate Reductase, domain 2"/>
    <property type="match status" value="1"/>
</dbReference>
<organism evidence="5 6">
    <name type="scientific">Xylocopa violacea</name>
    <name type="common">Violet carpenter bee</name>
    <name type="synonym">Apis violacea</name>
    <dbReference type="NCBI Taxonomy" id="135666"/>
    <lineage>
        <taxon>Eukaryota</taxon>
        <taxon>Metazoa</taxon>
        <taxon>Ecdysozoa</taxon>
        <taxon>Arthropoda</taxon>
        <taxon>Hexapoda</taxon>
        <taxon>Insecta</taxon>
        <taxon>Pterygota</taxon>
        <taxon>Neoptera</taxon>
        <taxon>Endopterygota</taxon>
        <taxon>Hymenoptera</taxon>
        <taxon>Apocrita</taxon>
        <taxon>Aculeata</taxon>
        <taxon>Apoidea</taxon>
        <taxon>Anthophila</taxon>
        <taxon>Apidae</taxon>
        <taxon>Xylocopa</taxon>
        <taxon>Xylocopa</taxon>
    </lineage>
</organism>
<sequence length="398" mass="44377">MATTKFRDTVSPYSKPRPSPPPEDYLHQKYLSDLTLKQDARLPVLKLALFGVGRAGTIHLSNIVANRRVKLVYIVDDIESKWASIKNYWHLDDVIFLSSKQADKVYNDPSIDAVVVASPTFTHEGIVRKALEAKKAVFCEKPIAEDDANSVKCYETARKVGRPLFCAFNRRFDPSYSSVKDRVRNGEIGHVHVIKTVARDSPLPTLDYIKTSGGIFHDCIVHDIDLITWILGEFPIKVAVQAHAHIPEIKAIGDYDTVVISLYFPSGTLGSIDISRNSAYGYDQRLEVFGPKGMITADNEQPLHCVTTQYGYAGPTTPPIWYSFPSRFANGYRRELDHFIDVVHGKVESIVQPKETLAVIKIATACLESARTSKVVEISLFCEWILGEDGGLYSAQSA</sequence>
<evidence type="ECO:0000259" key="4">
    <source>
        <dbReference type="Pfam" id="PF02894"/>
    </source>
</evidence>
<reference evidence="5 6" key="1">
    <citation type="submission" date="2024-08" db="EMBL/GenBank/DDBJ databases">
        <authorList>
            <person name="Will J Nash"/>
            <person name="Angela Man"/>
            <person name="Seanna McTaggart"/>
            <person name="Kendall Baker"/>
            <person name="Tom Barker"/>
            <person name="Leah Catchpole"/>
            <person name="Alex Durrant"/>
            <person name="Karim Gharbi"/>
            <person name="Naomi Irish"/>
            <person name="Gemy Kaithakottil"/>
            <person name="Debby Ku"/>
            <person name="Aaliyah Providence"/>
            <person name="Felix Shaw"/>
            <person name="David Swarbreck"/>
            <person name="Chris Watkins"/>
            <person name="Ann M. McCartney"/>
            <person name="Giulio Formenti"/>
            <person name="Alice Mouton"/>
            <person name="Noel Vella"/>
            <person name="Bjorn M von Reumont"/>
            <person name="Adriana Vella"/>
            <person name="Wilfried Haerty"/>
        </authorList>
    </citation>
    <scope>NUCLEOTIDE SEQUENCE [LARGE SCALE GENOMIC DNA]</scope>
</reference>
<evidence type="ECO:0000259" key="3">
    <source>
        <dbReference type="Pfam" id="PF01408"/>
    </source>
</evidence>
<dbReference type="SUPFAM" id="SSF55347">
    <property type="entry name" value="Glyceraldehyde-3-phosphate dehydrogenase-like, C-terminal domain"/>
    <property type="match status" value="1"/>
</dbReference>
<dbReference type="EMBL" id="CAXAJV020001292">
    <property type="protein sequence ID" value="CAL7942153.1"/>
    <property type="molecule type" value="Genomic_DNA"/>
</dbReference>
<dbReference type="Pfam" id="PF02894">
    <property type="entry name" value="GFO_IDH_MocA_C"/>
    <property type="match status" value="1"/>
</dbReference>
<evidence type="ECO:0000256" key="1">
    <source>
        <dbReference type="ARBA" id="ARBA00023002"/>
    </source>
</evidence>
<protein>
    <recommendedName>
        <fullName evidence="7">Inositol 2-dehydrogenase</fullName>
    </recommendedName>
</protein>
<dbReference type="Pfam" id="PF01408">
    <property type="entry name" value="GFO_IDH_MocA"/>
    <property type="match status" value="1"/>
</dbReference>
<name>A0ABP1NR09_XYLVO</name>
<dbReference type="Proteomes" id="UP001642520">
    <property type="component" value="Unassembled WGS sequence"/>
</dbReference>
<dbReference type="PANTHER" id="PTHR42840">
    <property type="entry name" value="NAD(P)-BINDING ROSSMANN-FOLD SUPERFAMILY PROTEIN-RELATED"/>
    <property type="match status" value="1"/>
</dbReference>
<keyword evidence="6" id="KW-1185">Reference proteome</keyword>
<dbReference type="Gene3D" id="3.40.50.720">
    <property type="entry name" value="NAD(P)-binding Rossmann-like Domain"/>
    <property type="match status" value="1"/>
</dbReference>
<gene>
    <name evidence="5" type="ORF">XYLVIOL_LOCUS5403</name>
</gene>
<evidence type="ECO:0000313" key="5">
    <source>
        <dbReference type="EMBL" id="CAL7942153.1"/>
    </source>
</evidence>
<feature type="domain" description="Gfo/Idh/MocA-like oxidoreductase C-terminal" evidence="4">
    <location>
        <begin position="180"/>
        <end position="378"/>
    </location>
</feature>